<dbReference type="InterPro" id="IPR023795">
    <property type="entry name" value="Serpin_CS"/>
</dbReference>
<evidence type="ECO:0000256" key="4">
    <source>
        <dbReference type="ARBA" id="ARBA00022690"/>
    </source>
</evidence>
<keyword evidence="3" id="KW-0963">Cytoplasm</keyword>
<comment type="similarity">
    <text evidence="2">Belongs to the serpin family. Ov-serpin subfamily.</text>
</comment>
<protein>
    <submittedName>
        <fullName evidence="8">Ovalbumin-like</fullName>
    </submittedName>
</protein>
<gene>
    <name evidence="8" type="primary">LOC107120129</name>
</gene>
<evidence type="ECO:0000313" key="8">
    <source>
        <dbReference type="RefSeq" id="XP_015278261.1"/>
    </source>
</evidence>
<accession>A0ABM1KX24</accession>
<dbReference type="SMART" id="SM00093">
    <property type="entry name" value="SERPIN"/>
    <property type="match status" value="1"/>
</dbReference>
<dbReference type="SUPFAM" id="SSF56574">
    <property type="entry name" value="Serpins"/>
    <property type="match status" value="1"/>
</dbReference>
<organism evidence="7 8">
    <name type="scientific">Gekko japonicus</name>
    <name type="common">Schlegel's Japanese gecko</name>
    <dbReference type="NCBI Taxonomy" id="146911"/>
    <lineage>
        <taxon>Eukaryota</taxon>
        <taxon>Metazoa</taxon>
        <taxon>Chordata</taxon>
        <taxon>Craniata</taxon>
        <taxon>Vertebrata</taxon>
        <taxon>Euteleostomi</taxon>
        <taxon>Lepidosauria</taxon>
        <taxon>Squamata</taxon>
        <taxon>Bifurcata</taxon>
        <taxon>Gekkota</taxon>
        <taxon>Gekkonidae</taxon>
        <taxon>Gekkoninae</taxon>
        <taxon>Gekko</taxon>
    </lineage>
</organism>
<sequence length="387" mass="43676">MASQVAESNGEFCFDLFRELSHANVDANVFFSPFSILSALAMVYLGASGQTASQLQKVLHFDKFTEPETSTFPQCQQPNSVHTALGSVLSQIRALDTNDTLSIANRLYAERSYPILPKYLKCTKELYRAGLEKVDFQKSSEQARLAINAWVESQTNGLIKDMFASGSIPSRTILVLVNAIHFKEKWASEFNTRDTKQMLFMVNEKVNRSVQMMHHVSDFNFASIEKFNILILELPYANNEMSMVILLPKDNFGLLQLQRLITYKELLKWMKSMRQRKVEVYVPRMKMEEKYSLIGILGNLGITDLFTPRASLTGISSAGGLDVSEIIHKSYVEVNEEGTEAAAATGIQIRLTSFEKPVVFRADHPFLFFVIHKKTNLIIFSGKVSSP</sequence>
<dbReference type="CDD" id="cd19956">
    <property type="entry name" value="serpinB"/>
    <property type="match status" value="1"/>
</dbReference>
<dbReference type="PROSITE" id="PS00284">
    <property type="entry name" value="SERPIN"/>
    <property type="match status" value="1"/>
</dbReference>
<evidence type="ECO:0000256" key="5">
    <source>
        <dbReference type="ARBA" id="ARBA00022900"/>
    </source>
</evidence>
<evidence type="ECO:0000259" key="6">
    <source>
        <dbReference type="SMART" id="SM00093"/>
    </source>
</evidence>
<keyword evidence="7" id="KW-1185">Reference proteome</keyword>
<dbReference type="PANTHER" id="PTHR11461:SF180">
    <property type="entry name" value="LEUKOCYTE ELASTASE INHIBITOR"/>
    <property type="match status" value="1"/>
</dbReference>
<dbReference type="GeneID" id="107120129"/>
<dbReference type="InterPro" id="IPR042185">
    <property type="entry name" value="Serpin_sf_2"/>
</dbReference>
<evidence type="ECO:0000256" key="2">
    <source>
        <dbReference type="ARBA" id="ARBA00006426"/>
    </source>
</evidence>
<keyword evidence="5" id="KW-0722">Serine protease inhibitor</keyword>
<dbReference type="InterPro" id="IPR042178">
    <property type="entry name" value="Serpin_sf_1"/>
</dbReference>
<proteinExistence type="inferred from homology"/>
<name>A0ABM1KX24_GEKJA</name>
<dbReference type="PANTHER" id="PTHR11461">
    <property type="entry name" value="SERINE PROTEASE INHIBITOR, SERPIN"/>
    <property type="match status" value="1"/>
</dbReference>
<dbReference type="InterPro" id="IPR036186">
    <property type="entry name" value="Serpin_sf"/>
</dbReference>
<dbReference type="RefSeq" id="XP_015278261.1">
    <property type="nucleotide sequence ID" value="XM_015422775.1"/>
</dbReference>
<dbReference type="InterPro" id="IPR023796">
    <property type="entry name" value="Serpin_dom"/>
</dbReference>
<dbReference type="Gene3D" id="2.30.39.10">
    <property type="entry name" value="Alpha-1-antitrypsin, domain 1"/>
    <property type="match status" value="1"/>
</dbReference>
<evidence type="ECO:0000256" key="3">
    <source>
        <dbReference type="ARBA" id="ARBA00022490"/>
    </source>
</evidence>
<dbReference type="Proteomes" id="UP000694871">
    <property type="component" value="Unplaced"/>
</dbReference>
<dbReference type="InterPro" id="IPR000215">
    <property type="entry name" value="Serpin_fam"/>
</dbReference>
<comment type="subcellular location">
    <subcellularLocation>
        <location evidence="1">Cytoplasm</location>
    </subcellularLocation>
</comment>
<evidence type="ECO:0000256" key="1">
    <source>
        <dbReference type="ARBA" id="ARBA00004496"/>
    </source>
</evidence>
<dbReference type="Gene3D" id="3.30.497.10">
    <property type="entry name" value="Antithrombin, subunit I, domain 2"/>
    <property type="match status" value="1"/>
</dbReference>
<evidence type="ECO:0000313" key="7">
    <source>
        <dbReference type="Proteomes" id="UP000694871"/>
    </source>
</evidence>
<keyword evidence="4" id="KW-0646">Protease inhibitor</keyword>
<dbReference type="Pfam" id="PF00079">
    <property type="entry name" value="Serpin"/>
    <property type="match status" value="1"/>
</dbReference>
<reference evidence="8" key="1">
    <citation type="submission" date="2025-08" db="UniProtKB">
        <authorList>
            <consortium name="RefSeq"/>
        </authorList>
    </citation>
    <scope>IDENTIFICATION</scope>
</reference>
<feature type="domain" description="Serpin" evidence="6">
    <location>
        <begin position="14"/>
        <end position="387"/>
    </location>
</feature>